<feature type="transmembrane region" description="Helical" evidence="9">
    <location>
        <begin position="876"/>
        <end position="894"/>
    </location>
</feature>
<keyword evidence="3 8" id="KW-0285">Flavoprotein</keyword>
<evidence type="ECO:0000256" key="6">
    <source>
        <dbReference type="ARBA" id="ARBA00023002"/>
    </source>
</evidence>
<dbReference type="Gene3D" id="3.50.50.60">
    <property type="entry name" value="FAD/NAD(P)-binding domain"/>
    <property type="match status" value="2"/>
</dbReference>
<dbReference type="InterPro" id="IPR020946">
    <property type="entry name" value="Flavin_mOase-like"/>
</dbReference>
<evidence type="ECO:0000256" key="3">
    <source>
        <dbReference type="ARBA" id="ARBA00022630"/>
    </source>
</evidence>
<dbReference type="PRINTS" id="PR00370">
    <property type="entry name" value="FMOXYGENASE"/>
</dbReference>
<dbReference type="InterPro" id="IPR000960">
    <property type="entry name" value="Flavin_mOase"/>
</dbReference>
<dbReference type="SUPFAM" id="SSF52540">
    <property type="entry name" value="P-loop containing nucleoside triphosphate hydrolases"/>
    <property type="match status" value="1"/>
</dbReference>
<dbReference type="PROSITE" id="PS51419">
    <property type="entry name" value="RAB"/>
    <property type="match status" value="1"/>
</dbReference>
<keyword evidence="9" id="KW-0472">Membrane</keyword>
<keyword evidence="4 8" id="KW-0274">FAD</keyword>
<dbReference type="InterPro" id="IPR001806">
    <property type="entry name" value="Small_GTPase"/>
</dbReference>
<comment type="cofactor">
    <cofactor evidence="1 8">
        <name>FAD</name>
        <dbReference type="ChEBI" id="CHEBI:57692"/>
    </cofactor>
</comment>
<dbReference type="AlphaFoldDB" id="A0A8B8E5I0"/>
<evidence type="ECO:0000256" key="1">
    <source>
        <dbReference type="ARBA" id="ARBA00001974"/>
    </source>
</evidence>
<dbReference type="Pfam" id="PF00071">
    <property type="entry name" value="Ras"/>
    <property type="match status" value="1"/>
</dbReference>
<evidence type="ECO:0000313" key="10">
    <source>
        <dbReference type="Proteomes" id="UP000694844"/>
    </source>
</evidence>
<keyword evidence="9" id="KW-1133">Transmembrane helix</keyword>
<dbReference type="SMART" id="SM00175">
    <property type="entry name" value="RAB"/>
    <property type="match status" value="1"/>
</dbReference>
<dbReference type="FunFam" id="3.50.50.60:FF:000138">
    <property type="entry name" value="Flavin-containing monooxygenase"/>
    <property type="match status" value="1"/>
</dbReference>
<accession>A0A8B8E5I0</accession>
<dbReference type="GO" id="GO:0004499">
    <property type="term" value="F:N,N-dimethylaniline monooxygenase activity"/>
    <property type="evidence" value="ECO:0007669"/>
    <property type="project" value="InterPro"/>
</dbReference>
<dbReference type="PANTHER" id="PTHR23023">
    <property type="entry name" value="DIMETHYLANILINE MONOOXYGENASE"/>
    <property type="match status" value="1"/>
</dbReference>
<dbReference type="KEGG" id="cvn:111132337"/>
<dbReference type="Proteomes" id="UP000694844">
    <property type="component" value="Chromosome 5"/>
</dbReference>
<keyword evidence="5" id="KW-0521">NADP</keyword>
<protein>
    <recommendedName>
        <fullName evidence="8">Flavin-containing monooxygenase</fullName>
        <ecNumber evidence="8">1.-.-.-</ecNumber>
    </recommendedName>
</protein>
<dbReference type="InterPro" id="IPR050346">
    <property type="entry name" value="FMO-like"/>
</dbReference>
<keyword evidence="6 8" id="KW-0560">Oxidoreductase</keyword>
<dbReference type="GO" id="GO:0050661">
    <property type="term" value="F:NADP binding"/>
    <property type="evidence" value="ECO:0007669"/>
    <property type="project" value="InterPro"/>
</dbReference>
<dbReference type="SUPFAM" id="SSF51905">
    <property type="entry name" value="FAD/NAD(P)-binding domain"/>
    <property type="match status" value="2"/>
</dbReference>
<keyword evidence="7 8" id="KW-0503">Monooxygenase</keyword>
<dbReference type="RefSeq" id="XP_022335847.1">
    <property type="nucleotide sequence ID" value="XM_022480139.1"/>
</dbReference>
<dbReference type="SMART" id="SM00173">
    <property type="entry name" value="RAS"/>
    <property type="match status" value="1"/>
</dbReference>
<evidence type="ECO:0000256" key="9">
    <source>
        <dbReference type="SAM" id="Phobius"/>
    </source>
</evidence>
<dbReference type="InterPro" id="IPR036188">
    <property type="entry name" value="FAD/NAD-bd_sf"/>
</dbReference>
<proteinExistence type="inferred from homology"/>
<evidence type="ECO:0000256" key="7">
    <source>
        <dbReference type="ARBA" id="ARBA00023033"/>
    </source>
</evidence>
<dbReference type="GO" id="GO:0050660">
    <property type="term" value="F:flavin adenine dinucleotide binding"/>
    <property type="evidence" value="ECO:0007669"/>
    <property type="project" value="InterPro"/>
</dbReference>
<dbReference type="GO" id="GO:0005525">
    <property type="term" value="F:GTP binding"/>
    <property type="evidence" value="ECO:0007669"/>
    <property type="project" value="InterPro"/>
</dbReference>
<evidence type="ECO:0000256" key="4">
    <source>
        <dbReference type="ARBA" id="ARBA00022827"/>
    </source>
</evidence>
<name>A0A8B8E5I0_CRAVI</name>
<dbReference type="Pfam" id="PF00743">
    <property type="entry name" value="FMO-like"/>
    <property type="match status" value="2"/>
</dbReference>
<evidence type="ECO:0000256" key="5">
    <source>
        <dbReference type="ARBA" id="ARBA00022857"/>
    </source>
</evidence>
<keyword evidence="10" id="KW-1185">Reference proteome</keyword>
<dbReference type="GO" id="GO:0003924">
    <property type="term" value="F:GTPase activity"/>
    <property type="evidence" value="ECO:0007669"/>
    <property type="project" value="InterPro"/>
</dbReference>
<dbReference type="Gene3D" id="3.40.50.300">
    <property type="entry name" value="P-loop containing nucleotide triphosphate hydrolases"/>
    <property type="match status" value="1"/>
</dbReference>
<dbReference type="OrthoDB" id="66881at2759"/>
<dbReference type="PROSITE" id="PS51421">
    <property type="entry name" value="RAS"/>
    <property type="match status" value="1"/>
</dbReference>
<gene>
    <name evidence="11" type="primary">LOC111132337</name>
</gene>
<sequence length="993" mass="113370">MAKRVAVIGAGAAGLCAVRHLSASPEIFSVVCYELGPTVGGTWNYTDRTGKDENGLPIQSSMYKNLRTNLPKEVMAFPDFPFNTCLPSYIVHQDVLEYLKNYADQYNLYKYIKLNTMVTEVHSRQSKGSKELWDVSYCPTADRSQVQTQEFDAVMVCNGHYSLPLYPTIPGMEEFRGQVVHSHNYRRPDAFQGQTVVCLGAAASGQDIAIDVSHQAKMVYLSHNKSPLQTCLPENVQQKPGIAKLDAHSVTFLNGEEAELDILLLCTGYHYHFPFLSSDCQVQISDERISPLYKHLVHIDHPTMAFVGIPKTICPFPQFDVQVRFFVSSLCGQFTLPSREEMISDTERDFQRRLSEGLPPRYAHVLGPRQWGYNDELAELAHIQLIPRVHAKTLAAFDFRRPTLPSVRSRSSTYSCSRRPTARIRTPTADVERMRNFSLSAGVIENRGDSFRVVAQITGSPGSTIQLTEEPRRVSRKRAVVRTEQQVFPLSVTLEDSCEDFLRPVCNSIGSCSSKGNYRIKVIGDKSVGKSMMVKQMTTSQFIGLQEIKDETNFTQVSLSLDGEESSLELEEVDPDKTYRHTVFVDAFIMMYSISDEASFRFILREVSRLRERMDVDRPIIMVANKMDLNRTRAVSASEGKSAAHLYGCKYVETSVSFQVRVDELLVALVRQIRLTLDPRAVIHRPAGEHGRGRRHLPRRFLKARTLLQRLFGRKSKSKRNRETCEEIFKIMLRNIPKILTQTVLDSPATARFVQNGTCSHVKLLYDFKSRTSIPRRHYSDQVPGKRIMKHDERTQLHLSIVNDPKLTPRQKHVMVTALMADVQCYDEEYGKLVYADPQGKDLLQFIKTRKKIPVFGIPASFAIAYFLPLSVYSQAAIAIFMSLVSLSDFYRIMRGMRRRIFFIYFEPQHQVYTALTLTGINDFDPIHFKEEDVQPDRLAGPHKVLLHDKIYSAYNEKSAFINDWFFEKIWKEKTDSKNTEEEKHIQNMTSGE</sequence>
<evidence type="ECO:0000256" key="2">
    <source>
        <dbReference type="ARBA" id="ARBA00009183"/>
    </source>
</evidence>
<dbReference type="EC" id="1.-.-.-" evidence="8"/>
<dbReference type="GeneID" id="111132337"/>
<evidence type="ECO:0000313" key="11">
    <source>
        <dbReference type="RefSeq" id="XP_022335847.1"/>
    </source>
</evidence>
<organism evidence="10 11">
    <name type="scientific">Crassostrea virginica</name>
    <name type="common">Eastern oyster</name>
    <dbReference type="NCBI Taxonomy" id="6565"/>
    <lineage>
        <taxon>Eukaryota</taxon>
        <taxon>Metazoa</taxon>
        <taxon>Spiralia</taxon>
        <taxon>Lophotrochozoa</taxon>
        <taxon>Mollusca</taxon>
        <taxon>Bivalvia</taxon>
        <taxon>Autobranchia</taxon>
        <taxon>Pteriomorphia</taxon>
        <taxon>Ostreida</taxon>
        <taxon>Ostreoidea</taxon>
        <taxon>Ostreidae</taxon>
        <taxon>Crassostrea</taxon>
    </lineage>
</organism>
<dbReference type="InterPro" id="IPR027417">
    <property type="entry name" value="P-loop_NTPase"/>
</dbReference>
<comment type="similarity">
    <text evidence="2 8">Belongs to the FMO family.</text>
</comment>
<keyword evidence="9" id="KW-0812">Transmembrane</keyword>
<reference evidence="11" key="1">
    <citation type="submission" date="2025-08" db="UniProtKB">
        <authorList>
            <consortium name="RefSeq"/>
        </authorList>
    </citation>
    <scope>IDENTIFICATION</scope>
    <source>
        <tissue evidence="11">Whole sample</tissue>
    </source>
</reference>
<evidence type="ECO:0000256" key="8">
    <source>
        <dbReference type="RuleBase" id="RU361177"/>
    </source>
</evidence>